<reference evidence="1 2" key="1">
    <citation type="journal article" date="2019" name="Sci. Rep.">
        <title>Orb-weaving spider Araneus ventricosus genome elucidates the spidroin gene catalogue.</title>
        <authorList>
            <person name="Kono N."/>
            <person name="Nakamura H."/>
            <person name="Ohtoshi R."/>
            <person name="Moran D.A.P."/>
            <person name="Shinohara A."/>
            <person name="Yoshida Y."/>
            <person name="Fujiwara M."/>
            <person name="Mori M."/>
            <person name="Tomita M."/>
            <person name="Arakawa K."/>
        </authorList>
    </citation>
    <scope>NUCLEOTIDE SEQUENCE [LARGE SCALE GENOMIC DNA]</scope>
</reference>
<evidence type="ECO:0000313" key="2">
    <source>
        <dbReference type="Proteomes" id="UP000499080"/>
    </source>
</evidence>
<evidence type="ECO:0000313" key="1">
    <source>
        <dbReference type="EMBL" id="GBN25664.1"/>
    </source>
</evidence>
<dbReference type="EMBL" id="BGPR01007272">
    <property type="protein sequence ID" value="GBN25664.1"/>
    <property type="molecule type" value="Genomic_DNA"/>
</dbReference>
<accession>A0A4Y2MGS9</accession>
<comment type="caution">
    <text evidence="1">The sequence shown here is derived from an EMBL/GenBank/DDBJ whole genome shotgun (WGS) entry which is preliminary data.</text>
</comment>
<dbReference type="Proteomes" id="UP000499080">
    <property type="component" value="Unassembled WGS sequence"/>
</dbReference>
<organism evidence="1 2">
    <name type="scientific">Araneus ventricosus</name>
    <name type="common">Orbweaver spider</name>
    <name type="synonym">Epeira ventricosa</name>
    <dbReference type="NCBI Taxonomy" id="182803"/>
    <lineage>
        <taxon>Eukaryota</taxon>
        <taxon>Metazoa</taxon>
        <taxon>Ecdysozoa</taxon>
        <taxon>Arthropoda</taxon>
        <taxon>Chelicerata</taxon>
        <taxon>Arachnida</taxon>
        <taxon>Araneae</taxon>
        <taxon>Araneomorphae</taxon>
        <taxon>Entelegynae</taxon>
        <taxon>Araneoidea</taxon>
        <taxon>Araneidae</taxon>
        <taxon>Araneus</taxon>
    </lineage>
</organism>
<dbReference type="AlphaFoldDB" id="A0A4Y2MGS9"/>
<sequence>MLRQRVLYHDKQAQKQGLIWNIGDVEQCYSAWRRRPSATAYTGQEKQAQRQGLMGYRCCRTMLFRIEKKTLVHGLHRPRKTSMEAWF</sequence>
<name>A0A4Y2MGS9_ARAVE</name>
<proteinExistence type="predicted"/>
<gene>
    <name evidence="1" type="ORF">AVEN_241666_1</name>
</gene>
<protein>
    <submittedName>
        <fullName evidence="1">Uncharacterized protein</fullName>
    </submittedName>
</protein>
<keyword evidence="2" id="KW-1185">Reference proteome</keyword>